<proteinExistence type="evidence at transcript level"/>
<evidence type="ECO:0000256" key="1">
    <source>
        <dbReference type="ARBA" id="ARBA00004651"/>
    </source>
</evidence>
<keyword evidence="6" id="KW-1133">Transmembrane helix</keyword>
<dbReference type="PANTHER" id="PTHR21137">
    <property type="entry name" value="ODORANT RECEPTOR"/>
    <property type="match status" value="1"/>
</dbReference>
<evidence type="ECO:0000313" key="10">
    <source>
        <dbReference type="EMBL" id="ALV87627.1"/>
    </source>
</evidence>
<dbReference type="EMBL" id="KU133802">
    <property type="protein sequence ID" value="ALV87627.1"/>
    <property type="molecule type" value="mRNA"/>
</dbReference>
<dbReference type="GO" id="GO:0004984">
    <property type="term" value="F:olfactory receptor activity"/>
    <property type="evidence" value="ECO:0007669"/>
    <property type="project" value="InterPro"/>
</dbReference>
<dbReference type="PANTHER" id="PTHR21137:SF35">
    <property type="entry name" value="ODORANT RECEPTOR 19A-RELATED"/>
    <property type="match status" value="1"/>
</dbReference>
<evidence type="ECO:0000256" key="9">
    <source>
        <dbReference type="ARBA" id="ARBA00023224"/>
    </source>
</evidence>
<sequence length="75" mass="8749">MIHDLNDQVRDAIYNSDWLAAEVELRKMMIMVMCYTHRPLTLKTGIYKEASLVVFTTVIKMSFSYFNVLRAVNTT</sequence>
<dbReference type="GO" id="GO:0005886">
    <property type="term" value="C:plasma membrane"/>
    <property type="evidence" value="ECO:0007669"/>
    <property type="project" value="UniProtKB-SubCell"/>
</dbReference>
<keyword evidence="4" id="KW-0812">Transmembrane</keyword>
<dbReference type="AlphaFoldDB" id="A0A0U3T5Q9"/>
<reference evidence="10" key="1">
    <citation type="submission" date="2015-11" db="EMBL/GenBank/DDBJ databases">
        <title>Identification of candidate chemosensory genes in the antennal transcriptome of Drosicha corpulenta (Kuwana).</title>
        <authorList>
            <person name="Zhang Y."/>
            <person name="Gao Q."/>
            <person name="Xie Y."/>
        </authorList>
    </citation>
    <scope>NUCLEOTIDE SEQUENCE</scope>
</reference>
<dbReference type="Pfam" id="PF02949">
    <property type="entry name" value="7tm_6"/>
    <property type="match status" value="1"/>
</dbReference>
<organism evidence="10">
    <name type="scientific">Drosicha corpulenta</name>
    <dbReference type="NCBI Taxonomy" id="535978"/>
    <lineage>
        <taxon>Eukaryota</taxon>
        <taxon>Metazoa</taxon>
        <taxon>Ecdysozoa</taxon>
        <taxon>Arthropoda</taxon>
        <taxon>Hexapoda</taxon>
        <taxon>Insecta</taxon>
        <taxon>Pterygota</taxon>
        <taxon>Neoptera</taxon>
        <taxon>Paraneoptera</taxon>
        <taxon>Hemiptera</taxon>
        <taxon>Sternorrhyncha</taxon>
        <taxon>Coccoidea</taxon>
        <taxon>Monophlebidae</taxon>
        <taxon>Drosicha</taxon>
    </lineage>
</organism>
<evidence type="ECO:0000256" key="8">
    <source>
        <dbReference type="ARBA" id="ARBA00023170"/>
    </source>
</evidence>
<keyword evidence="9" id="KW-0807">Transducer</keyword>
<evidence type="ECO:0000256" key="4">
    <source>
        <dbReference type="ARBA" id="ARBA00022692"/>
    </source>
</evidence>
<evidence type="ECO:0000256" key="2">
    <source>
        <dbReference type="ARBA" id="ARBA00022475"/>
    </source>
</evidence>
<keyword evidence="8 10" id="KW-0675">Receptor</keyword>
<accession>A0A0U3T5Q9</accession>
<keyword evidence="2" id="KW-1003">Cell membrane</keyword>
<dbReference type="GO" id="GO:0007165">
    <property type="term" value="P:signal transduction"/>
    <property type="evidence" value="ECO:0007669"/>
    <property type="project" value="UniProtKB-KW"/>
</dbReference>
<dbReference type="GO" id="GO:0005549">
    <property type="term" value="F:odorant binding"/>
    <property type="evidence" value="ECO:0007669"/>
    <property type="project" value="InterPro"/>
</dbReference>
<evidence type="ECO:0000256" key="5">
    <source>
        <dbReference type="ARBA" id="ARBA00022725"/>
    </source>
</evidence>
<comment type="subcellular location">
    <subcellularLocation>
        <location evidence="1">Cell membrane</location>
        <topology evidence="1">Multi-pass membrane protein</topology>
    </subcellularLocation>
</comment>
<evidence type="ECO:0000256" key="7">
    <source>
        <dbReference type="ARBA" id="ARBA00023136"/>
    </source>
</evidence>
<keyword evidence="3" id="KW-0716">Sensory transduction</keyword>
<keyword evidence="7" id="KW-0472">Membrane</keyword>
<evidence type="ECO:0000256" key="3">
    <source>
        <dbReference type="ARBA" id="ARBA00022606"/>
    </source>
</evidence>
<keyword evidence="5" id="KW-0552">Olfaction</keyword>
<evidence type="ECO:0000256" key="6">
    <source>
        <dbReference type="ARBA" id="ARBA00022989"/>
    </source>
</evidence>
<name>A0A0U3T5Q9_9HEMI</name>
<dbReference type="InterPro" id="IPR004117">
    <property type="entry name" value="7tm6_olfct_rcpt"/>
</dbReference>
<protein>
    <submittedName>
        <fullName evidence="10">Odorant receptor 12</fullName>
    </submittedName>
</protein>